<accession>A0A1W6KFZ2</accession>
<sequence length="293" mass="32944">MGFPVEKIDDIKAAPDDYQLIQRVPWTKPDVTFPHHIHEPVGDEVSLVVLDTETTGFDRDEDSIIELGLVKALVSPSTGQVTSLIALASLYNDPGFPIPSLITDITGINDEMVQGHSVHADDIVEWFSDDPIVVAHNASFDRQMFESHFDGLDRLRWACSIKDIPWSELGFEGSKLEYLLLKRGFFYEGHRASVDCLALAYLLETVNKACRWLLESESRSQCKLEAVGCPFASKDVLKGRGYRWDGDAKVWHKMFNAGDVGQERDFLGQLYMNGGSKARVTDLSSRERYKQEA</sequence>
<dbReference type="AlphaFoldDB" id="A0A1W6KFZ2"/>
<gene>
    <name evidence="4" type="primary">polC</name>
    <name evidence="4" type="ORF">MARSALSMR5_04321</name>
</gene>
<evidence type="ECO:0000313" key="4">
    <source>
        <dbReference type="EMBL" id="ARM86338.1"/>
    </source>
</evidence>
<keyword evidence="4" id="KW-0808">Transferase</keyword>
<proteinExistence type="predicted"/>
<dbReference type="Pfam" id="PF00929">
    <property type="entry name" value="RNase_T"/>
    <property type="match status" value="1"/>
</dbReference>
<evidence type="ECO:0000259" key="3">
    <source>
        <dbReference type="SMART" id="SM00479"/>
    </source>
</evidence>
<dbReference type="GO" id="GO:0003676">
    <property type="term" value="F:nucleic acid binding"/>
    <property type="evidence" value="ECO:0007669"/>
    <property type="project" value="InterPro"/>
</dbReference>
<dbReference type="GO" id="GO:0003887">
    <property type="term" value="F:DNA-directed DNA polymerase activity"/>
    <property type="evidence" value="ECO:0007669"/>
    <property type="project" value="UniProtKB-EC"/>
</dbReference>
<dbReference type="GO" id="GO:0008408">
    <property type="term" value="F:3'-5' exonuclease activity"/>
    <property type="evidence" value="ECO:0007669"/>
    <property type="project" value="TreeGrafter"/>
</dbReference>
<keyword evidence="2" id="KW-0269">Exonuclease</keyword>
<dbReference type="InterPro" id="IPR036397">
    <property type="entry name" value="RNaseH_sf"/>
</dbReference>
<dbReference type="EC" id="2.7.7.7" evidence="4"/>
<dbReference type="EMBL" id="CP020932">
    <property type="protein sequence ID" value="ARM86338.1"/>
    <property type="molecule type" value="Genomic_DNA"/>
</dbReference>
<keyword evidence="4" id="KW-0548">Nucleotidyltransferase</keyword>
<keyword evidence="1" id="KW-0540">Nuclease</keyword>
<evidence type="ECO:0000256" key="1">
    <source>
        <dbReference type="ARBA" id="ARBA00022722"/>
    </source>
</evidence>
<geneLocation type="plasmid" evidence="5">
    <name>psmr5</name>
</geneLocation>
<dbReference type="PANTHER" id="PTHR30231:SF37">
    <property type="entry name" value="EXODEOXYRIBONUCLEASE 10"/>
    <property type="match status" value="1"/>
</dbReference>
<dbReference type="InterPro" id="IPR013520">
    <property type="entry name" value="Ribonucl_H"/>
</dbReference>
<dbReference type="CDD" id="cd06127">
    <property type="entry name" value="DEDDh"/>
    <property type="match status" value="1"/>
</dbReference>
<dbReference type="NCBIfam" id="NF006615">
    <property type="entry name" value="PRK09182.1"/>
    <property type="match status" value="1"/>
</dbReference>
<keyword evidence="4" id="KW-0614">Plasmid</keyword>
<feature type="domain" description="Exonuclease" evidence="3">
    <location>
        <begin position="46"/>
        <end position="212"/>
    </location>
</feature>
<protein>
    <submittedName>
        <fullName evidence="4">DNA polymerase III PolC-type</fullName>
        <ecNumber evidence="4">2.7.7.7</ecNumber>
    </submittedName>
</protein>
<dbReference type="Proteomes" id="UP000193100">
    <property type="component" value="Plasmid pSMR5"/>
</dbReference>
<dbReference type="GO" id="GO:0005829">
    <property type="term" value="C:cytosol"/>
    <property type="evidence" value="ECO:0007669"/>
    <property type="project" value="TreeGrafter"/>
</dbReference>
<organism evidence="4 5">
    <name type="scientific">Marinobacter salarius</name>
    <dbReference type="NCBI Taxonomy" id="1420917"/>
    <lineage>
        <taxon>Bacteria</taxon>
        <taxon>Pseudomonadati</taxon>
        <taxon>Pseudomonadota</taxon>
        <taxon>Gammaproteobacteria</taxon>
        <taxon>Pseudomonadales</taxon>
        <taxon>Marinobacteraceae</taxon>
        <taxon>Marinobacter</taxon>
    </lineage>
</organism>
<keyword evidence="2" id="KW-0378">Hydrolase</keyword>
<dbReference type="GeneID" id="77258211"/>
<dbReference type="PANTHER" id="PTHR30231">
    <property type="entry name" value="DNA POLYMERASE III SUBUNIT EPSILON"/>
    <property type="match status" value="1"/>
</dbReference>
<dbReference type="Gene3D" id="3.30.420.10">
    <property type="entry name" value="Ribonuclease H-like superfamily/Ribonuclease H"/>
    <property type="match status" value="1"/>
</dbReference>
<dbReference type="SMART" id="SM00479">
    <property type="entry name" value="EXOIII"/>
    <property type="match status" value="1"/>
</dbReference>
<dbReference type="GO" id="GO:0045004">
    <property type="term" value="P:DNA replication proofreading"/>
    <property type="evidence" value="ECO:0007669"/>
    <property type="project" value="TreeGrafter"/>
</dbReference>
<dbReference type="InterPro" id="IPR012337">
    <property type="entry name" value="RNaseH-like_sf"/>
</dbReference>
<dbReference type="SUPFAM" id="SSF53098">
    <property type="entry name" value="Ribonuclease H-like"/>
    <property type="match status" value="1"/>
</dbReference>
<name>A0A1W6KFZ2_9GAMM</name>
<reference evidence="4 5" key="1">
    <citation type="submission" date="2017-04" db="EMBL/GenBank/DDBJ databases">
        <title>Genome Sequence of Marinobacter salarius strain SMR5 Isolated from a culture of the Diatom Skeletonema marinoi.</title>
        <authorList>
            <person name="Topel M."/>
            <person name="Pinder M.I.M."/>
            <person name="Johansson O.N."/>
            <person name="Kourtchenko O."/>
            <person name="Godhe A."/>
            <person name="Clarke A.K."/>
        </authorList>
    </citation>
    <scope>NUCLEOTIDE SEQUENCE [LARGE SCALE GENOMIC DNA]</scope>
    <source>
        <strain evidence="4 5">SMR5</strain>
        <plasmid evidence="5">Plasmid psmr5</plasmid>
    </source>
</reference>
<dbReference type="RefSeq" id="WP_085682285.1">
    <property type="nucleotide sequence ID" value="NZ_CP020932.1"/>
</dbReference>
<evidence type="ECO:0000256" key="2">
    <source>
        <dbReference type="ARBA" id="ARBA00022839"/>
    </source>
</evidence>
<evidence type="ECO:0000313" key="5">
    <source>
        <dbReference type="Proteomes" id="UP000193100"/>
    </source>
</evidence>